<dbReference type="PANTHER" id="PTHR43527">
    <property type="entry name" value="4-DIPHOSPHOCYTIDYL-2-C-METHYL-D-ERYTHRITOL KINASE, CHLOROPLASTIC"/>
    <property type="match status" value="1"/>
</dbReference>
<keyword evidence="7" id="KW-1185">Reference proteome</keyword>
<comment type="caution">
    <text evidence="6">The sequence shown here is derived from an EMBL/GenBank/DDBJ whole genome shotgun (WGS) entry which is preliminary data.</text>
</comment>
<dbReference type="Gene3D" id="3.30.230.10">
    <property type="match status" value="1"/>
</dbReference>
<keyword evidence="4" id="KW-0067">ATP-binding</keyword>
<dbReference type="InterPro" id="IPR004424">
    <property type="entry name" value="IspE"/>
</dbReference>
<evidence type="ECO:0000256" key="2">
    <source>
        <dbReference type="ARBA" id="ARBA00022741"/>
    </source>
</evidence>
<dbReference type="Proteomes" id="UP000095192">
    <property type="component" value="Unassembled WGS sequence"/>
</dbReference>
<evidence type="ECO:0000313" key="6">
    <source>
        <dbReference type="EMBL" id="OEH76485.1"/>
    </source>
</evidence>
<dbReference type="HAMAP" id="MF_00061">
    <property type="entry name" value="IspE"/>
    <property type="match status" value="1"/>
</dbReference>
<evidence type="ECO:0000256" key="4">
    <source>
        <dbReference type="ARBA" id="ARBA00022840"/>
    </source>
</evidence>
<dbReference type="InterPro" id="IPR006204">
    <property type="entry name" value="GHMP_kinase_N_dom"/>
</dbReference>
<dbReference type="AlphaFoldDB" id="A0A1D3CZ55"/>
<dbReference type="GO" id="GO:0005524">
    <property type="term" value="F:ATP binding"/>
    <property type="evidence" value="ECO:0007669"/>
    <property type="project" value="UniProtKB-KW"/>
</dbReference>
<protein>
    <submittedName>
        <fullName evidence="6">4-diphosphocytidyl-2-C-methyl-D-erythritol kinase</fullName>
    </submittedName>
</protein>
<accession>A0A1D3CZ55</accession>
<dbReference type="GO" id="GO:0050515">
    <property type="term" value="F:4-(cytidine 5'-diphospho)-2-C-methyl-D-erythritol kinase activity"/>
    <property type="evidence" value="ECO:0007669"/>
    <property type="project" value="InterPro"/>
</dbReference>
<feature type="domain" description="GHMP kinase N-terminal" evidence="5">
    <location>
        <begin position="223"/>
        <end position="288"/>
    </location>
</feature>
<proteinExistence type="inferred from homology"/>
<evidence type="ECO:0000313" key="7">
    <source>
        <dbReference type="Proteomes" id="UP000095192"/>
    </source>
</evidence>
<keyword evidence="3 6" id="KW-0418">Kinase</keyword>
<dbReference type="VEuPathDB" id="ToxoDB:LOC34621384"/>
<dbReference type="InParanoid" id="A0A1D3CZ55"/>
<dbReference type="VEuPathDB" id="ToxoDB:cyc_04933"/>
<dbReference type="EMBL" id="JROU02001448">
    <property type="protein sequence ID" value="OEH76485.1"/>
    <property type="molecule type" value="Genomic_DNA"/>
</dbReference>
<organism evidence="6 7">
    <name type="scientific">Cyclospora cayetanensis</name>
    <dbReference type="NCBI Taxonomy" id="88456"/>
    <lineage>
        <taxon>Eukaryota</taxon>
        <taxon>Sar</taxon>
        <taxon>Alveolata</taxon>
        <taxon>Apicomplexa</taxon>
        <taxon>Conoidasida</taxon>
        <taxon>Coccidia</taxon>
        <taxon>Eucoccidiorida</taxon>
        <taxon>Eimeriorina</taxon>
        <taxon>Eimeriidae</taxon>
        <taxon>Cyclospora</taxon>
    </lineage>
</organism>
<dbReference type="PANTHER" id="PTHR43527:SF2">
    <property type="entry name" value="4-DIPHOSPHOCYTIDYL-2-C-METHYL-D-ERYTHRITOL KINASE, CHLOROPLASTIC"/>
    <property type="match status" value="1"/>
</dbReference>
<dbReference type="Pfam" id="PF00288">
    <property type="entry name" value="GHMP_kinases_N"/>
    <property type="match status" value="1"/>
</dbReference>
<dbReference type="InterPro" id="IPR036554">
    <property type="entry name" value="GHMP_kinase_C_sf"/>
</dbReference>
<dbReference type="Gene3D" id="3.30.70.890">
    <property type="entry name" value="GHMP kinase, C-terminal domain"/>
    <property type="match status" value="1"/>
</dbReference>
<dbReference type="InterPro" id="IPR020568">
    <property type="entry name" value="Ribosomal_Su5_D2-typ_SF"/>
</dbReference>
<keyword evidence="1" id="KW-0808">Transferase</keyword>
<dbReference type="SUPFAM" id="SSF54211">
    <property type="entry name" value="Ribosomal protein S5 domain 2-like"/>
    <property type="match status" value="1"/>
</dbReference>
<reference evidence="6 7" key="1">
    <citation type="journal article" date="2016" name="BMC Genomics">
        <title>Comparative genomics reveals Cyclospora cayetanensis possesses coccidia-like metabolism and invasion components but unique surface antigens.</title>
        <authorList>
            <person name="Liu S."/>
            <person name="Wang L."/>
            <person name="Zheng H."/>
            <person name="Xu Z."/>
            <person name="Roellig D.M."/>
            <person name="Li N."/>
            <person name="Frace M.A."/>
            <person name="Tang K."/>
            <person name="Arrowood M.J."/>
            <person name="Moss D.M."/>
            <person name="Zhang L."/>
            <person name="Feng Y."/>
            <person name="Xiao L."/>
        </authorList>
    </citation>
    <scope>NUCLEOTIDE SEQUENCE [LARGE SCALE GENOMIC DNA]</scope>
    <source>
        <strain evidence="6 7">CHN_HEN01</strain>
    </source>
</reference>
<evidence type="ECO:0000259" key="5">
    <source>
        <dbReference type="Pfam" id="PF00288"/>
    </source>
</evidence>
<evidence type="ECO:0000256" key="3">
    <source>
        <dbReference type="ARBA" id="ARBA00022777"/>
    </source>
</evidence>
<name>A0A1D3CZ55_9EIME</name>
<evidence type="ECO:0000256" key="1">
    <source>
        <dbReference type="ARBA" id="ARBA00022679"/>
    </source>
</evidence>
<keyword evidence="2" id="KW-0547">Nucleotide-binding</keyword>
<sequence length="596" mass="64186">MVSSLVQGESLTRQLQHPLPLQVFPSAASLPCMRARERTGKLLHKQHWQPAFLCEGLSVTSCSGARRRPHRSTPTGRLLVASDTTAVSTPSRGYKVANAAGSAAAPPAKQPCLCGDFGCPFRVGLRLWSPSKANFFLKVLPLNRSTTRRGTDGYHALVSAFQALSLCDEVRVHLKPPDFCLDDGGHSRNSCSYNTDTYPYVSVGSSGDVLFCSADLRCPPEKNLVFRALRFFRQHCLQHQNHPHQQTRFVVHLKKEIPMEAGLGGGSSNAATLLHAADVLLTKGHFSQEPQQKEALSSSCVHEGAQPPGSPSFVPSPEIRFSSPGMASLISLQLGADVPFFLNSNGAAICLGRGEQVRCCSQRMPVLLQRAFTQQQDHPLQRPILQGQPPLQVFVLKGSQGLSTKSVFEYYDNAVSSNGNNDNNSREEDRDISTIVQWLTEEHTSSHPTTNAVAAAPTPEPPEAVIQAFRRCALSNDLLSAATRLQPQVAAVATALRSMTAPAAGQQQARQRLVLQASGLTGSGAALVGIGKGDAAAAEVGATAAALGVRAYKCTPLYKRPLSCMPVSLEPNADADTQEQVQHLWFAPEDLAERLQ</sequence>
<gene>
    <name evidence="6" type="ORF">cyc_04933</name>
</gene>
<dbReference type="InterPro" id="IPR014721">
    <property type="entry name" value="Ribsml_uS5_D2-typ_fold_subgr"/>
</dbReference>
<dbReference type="GO" id="GO:0016114">
    <property type="term" value="P:terpenoid biosynthetic process"/>
    <property type="evidence" value="ECO:0007669"/>
    <property type="project" value="InterPro"/>
</dbReference>